<name>A0ABS7F4F4_9PROT</name>
<accession>A0ABS7F4F4</accession>
<dbReference type="EMBL" id="JAHZUY010000019">
    <property type="protein sequence ID" value="MBW8269665.1"/>
    <property type="molecule type" value="Genomic_DNA"/>
</dbReference>
<dbReference type="Proteomes" id="UP001519924">
    <property type="component" value="Unassembled WGS sequence"/>
</dbReference>
<keyword evidence="1" id="KW-0472">Membrane</keyword>
<evidence type="ECO:0000313" key="3">
    <source>
        <dbReference type="Proteomes" id="UP001519924"/>
    </source>
</evidence>
<gene>
    <name evidence="2" type="ORF">K1J50_09220</name>
</gene>
<comment type="caution">
    <text evidence="2">The sequence shown here is derived from an EMBL/GenBank/DDBJ whole genome shotgun (WGS) entry which is preliminary data.</text>
</comment>
<protein>
    <recommendedName>
        <fullName evidence="4">Aa3-type cytochrome c oxidase subunit IV</fullName>
    </recommendedName>
</protein>
<dbReference type="RefSeq" id="WP_220117419.1">
    <property type="nucleotide sequence ID" value="NZ_JAHZUY010000019.1"/>
</dbReference>
<reference evidence="2 3" key="1">
    <citation type="submission" date="2021-08" db="EMBL/GenBank/DDBJ databases">
        <title>Caldovatus sediminis gen. nov., sp. nov., a moderately thermophilic bacterium isolated from a hot spring.</title>
        <authorList>
            <person name="Hu C.-J."/>
            <person name="Li W.-J."/>
            <person name="Xian W.-D."/>
        </authorList>
    </citation>
    <scope>NUCLEOTIDE SEQUENCE [LARGE SCALE GENOMIC DNA]</scope>
    <source>
        <strain evidence="2 3">SYSU G05006</strain>
    </source>
</reference>
<keyword evidence="3" id="KW-1185">Reference proteome</keyword>
<organism evidence="2 3">
    <name type="scientific">Caldovatus aquaticus</name>
    <dbReference type="NCBI Taxonomy" id="2865671"/>
    <lineage>
        <taxon>Bacteria</taxon>
        <taxon>Pseudomonadati</taxon>
        <taxon>Pseudomonadota</taxon>
        <taxon>Alphaproteobacteria</taxon>
        <taxon>Acetobacterales</taxon>
        <taxon>Roseomonadaceae</taxon>
        <taxon>Caldovatus</taxon>
    </lineage>
</organism>
<keyword evidence="1" id="KW-0812">Transmembrane</keyword>
<evidence type="ECO:0000256" key="1">
    <source>
        <dbReference type="SAM" id="Phobius"/>
    </source>
</evidence>
<keyword evidence="1" id="KW-1133">Transmembrane helix</keyword>
<evidence type="ECO:0000313" key="2">
    <source>
        <dbReference type="EMBL" id="MBW8269665.1"/>
    </source>
</evidence>
<evidence type="ECO:0008006" key="4">
    <source>
        <dbReference type="Google" id="ProtNLM"/>
    </source>
</evidence>
<sequence length="56" mass="6207">MAADAHHTTTADAAPPVSMEELLAERQQFWNRFCRFLAWTVAATATVLALMAIFLV</sequence>
<proteinExistence type="predicted"/>
<feature type="transmembrane region" description="Helical" evidence="1">
    <location>
        <begin position="36"/>
        <end position="55"/>
    </location>
</feature>